<reference evidence="1" key="1">
    <citation type="submission" date="2018-06" db="EMBL/GenBank/DDBJ databases">
        <authorList>
            <person name="Zhirakovskaya E."/>
        </authorList>
    </citation>
    <scope>NUCLEOTIDE SEQUENCE</scope>
</reference>
<accession>A0A3B0ZPZ7</accession>
<name>A0A3B0ZPZ7_9ZZZZ</name>
<sequence length="37" mass="4140">MLNVQAADFKKPEFTLELAITGVGVDVRLNDISIEYE</sequence>
<proteinExistence type="predicted"/>
<dbReference type="AlphaFoldDB" id="A0A3B0ZPZ7"/>
<protein>
    <submittedName>
        <fullName evidence="1">Uncharacterized protein</fullName>
    </submittedName>
</protein>
<organism evidence="1">
    <name type="scientific">hydrothermal vent metagenome</name>
    <dbReference type="NCBI Taxonomy" id="652676"/>
    <lineage>
        <taxon>unclassified sequences</taxon>
        <taxon>metagenomes</taxon>
        <taxon>ecological metagenomes</taxon>
    </lineage>
</organism>
<feature type="non-terminal residue" evidence="1">
    <location>
        <position position="37"/>
    </location>
</feature>
<evidence type="ECO:0000313" key="1">
    <source>
        <dbReference type="EMBL" id="VAW90173.1"/>
    </source>
</evidence>
<gene>
    <name evidence="1" type="ORF">MNBD_GAMMA18-454</name>
</gene>
<dbReference type="EMBL" id="UOFP01000312">
    <property type="protein sequence ID" value="VAW90173.1"/>
    <property type="molecule type" value="Genomic_DNA"/>
</dbReference>